<dbReference type="PROSITE" id="PS50893">
    <property type="entry name" value="ABC_TRANSPORTER_2"/>
    <property type="match status" value="1"/>
</dbReference>
<dbReference type="GO" id="GO:0016887">
    <property type="term" value="F:ATP hydrolysis activity"/>
    <property type="evidence" value="ECO:0007669"/>
    <property type="project" value="InterPro"/>
</dbReference>
<evidence type="ECO:0000313" key="11">
    <source>
        <dbReference type="EMBL" id="POB00336.1"/>
    </source>
</evidence>
<keyword evidence="12" id="KW-1185">Reference proteome</keyword>
<dbReference type="RefSeq" id="WP_103317030.1">
    <property type="nucleotide sequence ID" value="NZ_PPTF01000008.1"/>
</dbReference>
<protein>
    <submittedName>
        <fullName evidence="11">Iron ABC transporter ATP-binding protein</fullName>
    </submittedName>
</protein>
<evidence type="ECO:0000256" key="8">
    <source>
        <dbReference type="ARBA" id="ARBA00023065"/>
    </source>
</evidence>
<gene>
    <name evidence="11" type="ORF">C2134_01690</name>
</gene>
<dbReference type="Proteomes" id="UP000236416">
    <property type="component" value="Unassembled WGS sequence"/>
</dbReference>
<dbReference type="GO" id="GO:0005886">
    <property type="term" value="C:plasma membrane"/>
    <property type="evidence" value="ECO:0007669"/>
    <property type="project" value="UniProtKB-SubCell"/>
</dbReference>
<dbReference type="InterPro" id="IPR027417">
    <property type="entry name" value="P-loop_NTPase"/>
</dbReference>
<evidence type="ECO:0000313" key="12">
    <source>
        <dbReference type="Proteomes" id="UP000236416"/>
    </source>
</evidence>
<keyword evidence="2" id="KW-0813">Transport</keyword>
<evidence type="ECO:0000256" key="2">
    <source>
        <dbReference type="ARBA" id="ARBA00022448"/>
    </source>
</evidence>
<dbReference type="GO" id="GO:0006826">
    <property type="term" value="P:iron ion transport"/>
    <property type="evidence" value="ECO:0007669"/>
    <property type="project" value="UniProtKB-KW"/>
</dbReference>
<keyword evidence="8" id="KW-0406">Ion transport</keyword>
<keyword evidence="9" id="KW-0472">Membrane</keyword>
<comment type="caution">
    <text evidence="11">The sequence shown here is derived from an EMBL/GenBank/DDBJ whole genome shotgun (WGS) entry which is preliminary data.</text>
</comment>
<dbReference type="CDD" id="cd03214">
    <property type="entry name" value="ABC_Iron-Siderophores_B12_Hemin"/>
    <property type="match status" value="1"/>
</dbReference>
<dbReference type="InterPro" id="IPR051535">
    <property type="entry name" value="Siderophore_ABC-ATPase"/>
</dbReference>
<comment type="subcellular location">
    <subcellularLocation>
        <location evidence="1">Cell membrane</location>
        <topology evidence="1">Peripheral membrane protein</topology>
    </subcellularLocation>
</comment>
<evidence type="ECO:0000256" key="4">
    <source>
        <dbReference type="ARBA" id="ARBA00022496"/>
    </source>
</evidence>
<organism evidence="11 12">
    <name type="scientific">Chromobacterium sinusclupearum</name>
    <dbReference type="NCBI Taxonomy" id="2077146"/>
    <lineage>
        <taxon>Bacteria</taxon>
        <taxon>Pseudomonadati</taxon>
        <taxon>Pseudomonadota</taxon>
        <taxon>Betaproteobacteria</taxon>
        <taxon>Neisseriales</taxon>
        <taxon>Chromobacteriaceae</taxon>
        <taxon>Chromobacterium</taxon>
    </lineage>
</organism>
<dbReference type="GO" id="GO:0005524">
    <property type="term" value="F:ATP binding"/>
    <property type="evidence" value="ECO:0007669"/>
    <property type="project" value="UniProtKB-KW"/>
</dbReference>
<evidence type="ECO:0000259" key="10">
    <source>
        <dbReference type="PROSITE" id="PS50893"/>
    </source>
</evidence>
<sequence length="257" mass="27500">MSGPLSLENLSVSYGKHRVINKLSVPSLAAGEVAALLGPNGSGKSTLLRALAGLQACDGAVRLGDRPLNRRHGEAAYLPQTLPPCVHLTVFESLMVAGQATAAGLFRRHGDDEVVALLESLGIAHLARHYLDQLSGGQRQLVGIAQALIREPAVLLLDEPLSALDLNYQFHVMDLLRRETRRRGMVTVIVLHDLNAALRHTDRVLMLKGGQLLANGRPEQVIDAATLRAVYGVTGRVERCPQGVPHILVDGLAGRAG</sequence>
<dbReference type="AlphaFoldDB" id="A0A2K4MU96"/>
<evidence type="ECO:0000256" key="3">
    <source>
        <dbReference type="ARBA" id="ARBA00022475"/>
    </source>
</evidence>
<evidence type="ECO:0000256" key="6">
    <source>
        <dbReference type="ARBA" id="ARBA00022840"/>
    </source>
</evidence>
<dbReference type="InterPro" id="IPR017871">
    <property type="entry name" value="ABC_transporter-like_CS"/>
</dbReference>
<evidence type="ECO:0000256" key="9">
    <source>
        <dbReference type="ARBA" id="ARBA00023136"/>
    </source>
</evidence>
<evidence type="ECO:0000256" key="5">
    <source>
        <dbReference type="ARBA" id="ARBA00022741"/>
    </source>
</evidence>
<keyword evidence="5" id="KW-0547">Nucleotide-binding</keyword>
<dbReference type="PROSITE" id="PS00211">
    <property type="entry name" value="ABC_TRANSPORTER_1"/>
    <property type="match status" value="1"/>
</dbReference>
<dbReference type="PANTHER" id="PTHR42771">
    <property type="entry name" value="IRON(3+)-HYDROXAMATE IMPORT ATP-BINDING PROTEIN FHUC"/>
    <property type="match status" value="1"/>
</dbReference>
<proteinExistence type="predicted"/>
<dbReference type="SUPFAM" id="SSF52540">
    <property type="entry name" value="P-loop containing nucleoside triphosphate hydrolases"/>
    <property type="match status" value="1"/>
</dbReference>
<dbReference type="PANTHER" id="PTHR42771:SF7">
    <property type="entry name" value="ABC-TYPE COBALAMIN_FE3+-SIDEROPHORES TRANSPORT SYSTEM, ATPASE COMPONENT"/>
    <property type="match status" value="1"/>
</dbReference>
<evidence type="ECO:0000256" key="7">
    <source>
        <dbReference type="ARBA" id="ARBA00023004"/>
    </source>
</evidence>
<reference evidence="11 12" key="1">
    <citation type="submission" date="2018-01" db="EMBL/GenBank/DDBJ databases">
        <title>Genomic Sequence of Chromobacterium MWU13-2610 from wild cranberry bogs within the Cape Cod National Seashore.</title>
        <authorList>
            <person name="O'Hara-Hanley K."/>
            <person name="Soby S."/>
            <person name="Harrison A."/>
        </authorList>
    </citation>
    <scope>NUCLEOTIDE SEQUENCE [LARGE SCALE GENOMIC DNA]</scope>
    <source>
        <strain evidence="11 12">MWU13-2610</strain>
    </source>
</reference>
<keyword evidence="6 11" id="KW-0067">ATP-binding</keyword>
<dbReference type="Gene3D" id="3.40.50.300">
    <property type="entry name" value="P-loop containing nucleotide triphosphate hydrolases"/>
    <property type="match status" value="1"/>
</dbReference>
<keyword evidence="7" id="KW-0408">Iron</keyword>
<keyword evidence="4" id="KW-0410">Iron transport</keyword>
<feature type="domain" description="ABC transporter" evidence="10">
    <location>
        <begin position="5"/>
        <end position="234"/>
    </location>
</feature>
<dbReference type="EMBL" id="PPTF01000008">
    <property type="protein sequence ID" value="POB00336.1"/>
    <property type="molecule type" value="Genomic_DNA"/>
</dbReference>
<keyword evidence="3" id="KW-1003">Cell membrane</keyword>
<dbReference type="SMART" id="SM00382">
    <property type="entry name" value="AAA"/>
    <property type="match status" value="1"/>
</dbReference>
<dbReference type="InterPro" id="IPR003439">
    <property type="entry name" value="ABC_transporter-like_ATP-bd"/>
</dbReference>
<accession>A0A2K4MU96</accession>
<dbReference type="InterPro" id="IPR003593">
    <property type="entry name" value="AAA+_ATPase"/>
</dbReference>
<evidence type="ECO:0000256" key="1">
    <source>
        <dbReference type="ARBA" id="ARBA00004202"/>
    </source>
</evidence>
<name>A0A2K4MU96_9NEIS</name>
<dbReference type="Pfam" id="PF00005">
    <property type="entry name" value="ABC_tran"/>
    <property type="match status" value="1"/>
</dbReference>